<keyword evidence="2" id="KW-1185">Reference proteome</keyword>
<dbReference type="HOGENOM" id="CLU_3015504_0_0_1"/>
<protein>
    <submittedName>
        <fullName evidence="1">Uncharacterized protein</fullName>
    </submittedName>
</protein>
<proteinExistence type="predicted"/>
<dbReference type="EMBL" id="KN822151">
    <property type="protein sequence ID" value="KIM54636.1"/>
    <property type="molecule type" value="Genomic_DNA"/>
</dbReference>
<reference evidence="2" key="2">
    <citation type="submission" date="2015-01" db="EMBL/GenBank/DDBJ databases">
        <title>Evolutionary Origins and Diversification of the Mycorrhizal Mutualists.</title>
        <authorList>
            <consortium name="DOE Joint Genome Institute"/>
            <consortium name="Mycorrhizal Genomics Consortium"/>
            <person name="Kohler A."/>
            <person name="Kuo A."/>
            <person name="Nagy L.G."/>
            <person name="Floudas D."/>
            <person name="Copeland A."/>
            <person name="Barry K.W."/>
            <person name="Cichocki N."/>
            <person name="Veneault-Fourrey C."/>
            <person name="LaButti K."/>
            <person name="Lindquist E.A."/>
            <person name="Lipzen A."/>
            <person name="Lundell T."/>
            <person name="Morin E."/>
            <person name="Murat C."/>
            <person name="Riley R."/>
            <person name="Ohm R."/>
            <person name="Sun H."/>
            <person name="Tunlid A."/>
            <person name="Henrissat B."/>
            <person name="Grigoriev I.V."/>
            <person name="Hibbett D.S."/>
            <person name="Martin F."/>
        </authorList>
    </citation>
    <scope>NUCLEOTIDE SEQUENCE [LARGE SCALE GENOMIC DNA]</scope>
    <source>
        <strain evidence="2">Foug A</strain>
    </source>
</reference>
<evidence type="ECO:0000313" key="1">
    <source>
        <dbReference type="EMBL" id="KIM54636.1"/>
    </source>
</evidence>
<dbReference type="Proteomes" id="UP000053989">
    <property type="component" value="Unassembled WGS sequence"/>
</dbReference>
<reference evidence="1 2" key="1">
    <citation type="submission" date="2014-04" db="EMBL/GenBank/DDBJ databases">
        <authorList>
            <consortium name="DOE Joint Genome Institute"/>
            <person name="Kuo A."/>
            <person name="Kohler A."/>
            <person name="Nagy L.G."/>
            <person name="Floudas D."/>
            <person name="Copeland A."/>
            <person name="Barry K.W."/>
            <person name="Cichocki N."/>
            <person name="Veneault-Fourrey C."/>
            <person name="LaButti K."/>
            <person name="Lindquist E.A."/>
            <person name="Lipzen A."/>
            <person name="Lundell T."/>
            <person name="Morin E."/>
            <person name="Murat C."/>
            <person name="Sun H."/>
            <person name="Tunlid A."/>
            <person name="Henrissat B."/>
            <person name="Grigoriev I.V."/>
            <person name="Hibbett D.S."/>
            <person name="Martin F."/>
            <person name="Nordberg H.P."/>
            <person name="Cantor M.N."/>
            <person name="Hua S.X."/>
        </authorList>
    </citation>
    <scope>NUCLEOTIDE SEQUENCE [LARGE SCALE GENOMIC DNA]</scope>
    <source>
        <strain evidence="1 2">Foug A</strain>
    </source>
</reference>
<evidence type="ECO:0000313" key="2">
    <source>
        <dbReference type="Proteomes" id="UP000053989"/>
    </source>
</evidence>
<gene>
    <name evidence="1" type="ORF">SCLCIDRAFT_1221855</name>
</gene>
<dbReference type="OrthoDB" id="10004661at2759"/>
<dbReference type="InParanoid" id="A0A0C3DEZ6"/>
<accession>A0A0C3DEZ6</accession>
<organism evidence="1 2">
    <name type="scientific">Scleroderma citrinum Foug A</name>
    <dbReference type="NCBI Taxonomy" id="1036808"/>
    <lineage>
        <taxon>Eukaryota</taxon>
        <taxon>Fungi</taxon>
        <taxon>Dikarya</taxon>
        <taxon>Basidiomycota</taxon>
        <taxon>Agaricomycotina</taxon>
        <taxon>Agaricomycetes</taxon>
        <taxon>Agaricomycetidae</taxon>
        <taxon>Boletales</taxon>
        <taxon>Sclerodermatineae</taxon>
        <taxon>Sclerodermataceae</taxon>
        <taxon>Scleroderma</taxon>
    </lineage>
</organism>
<dbReference type="AlphaFoldDB" id="A0A0C3DEZ6"/>
<sequence>MEPPCTLSEVENLLAPGLPSYIAVSSSTFGSTPKHMAHDFESSSGFAQVAEGGRDG</sequence>
<name>A0A0C3DEZ6_9AGAM</name>